<geneLocation type="plasmid" evidence="1">
    <name>pG69</name>
</geneLocation>
<accession>A0A2S1PJE9</accession>
<name>A0A2S1PJE9_PSEFL</name>
<evidence type="ECO:0000313" key="1">
    <source>
        <dbReference type="EMBL" id="AWH58597.1"/>
    </source>
</evidence>
<sequence>MFKTAYMAVRGRVVGLFVQRPEPMMLSEFARDRALSVLAKKGYQAHYYAPDLDVEDQELAAALRLLGRSGFIITDQGGDLVGHRTRDTPRNVEI</sequence>
<protein>
    <submittedName>
        <fullName evidence="1">Uncharacterized protein</fullName>
    </submittedName>
</protein>
<organism evidence="1">
    <name type="scientific">Pseudomonas fluorescens</name>
    <dbReference type="NCBI Taxonomy" id="294"/>
    <lineage>
        <taxon>Bacteria</taxon>
        <taxon>Pseudomonadati</taxon>
        <taxon>Pseudomonadota</taxon>
        <taxon>Gammaproteobacteria</taxon>
        <taxon>Pseudomonadales</taxon>
        <taxon>Pseudomonadaceae</taxon>
        <taxon>Pseudomonas</taxon>
    </lineage>
</organism>
<dbReference type="EMBL" id="MH061177">
    <property type="protein sequence ID" value="AWH58597.1"/>
    <property type="molecule type" value="Genomic_DNA"/>
</dbReference>
<reference evidence="1" key="1">
    <citation type="submission" date="2018-03" db="EMBL/GenBank/DDBJ databases">
        <title>IS1411 plays an important role in catabolic performance of phenol degrading strains in an environment continuously polluted by oil shale industry.</title>
        <authorList>
            <person name="Naanuri E."/>
            <person name="Heinaru E."/>
            <person name="Joesaar M."/>
            <person name="Heinaru A."/>
        </authorList>
    </citation>
    <scope>NUCLEOTIDE SEQUENCE</scope>
    <source>
        <strain evidence="1">P69</strain>
        <plasmid evidence="1">pG69</plasmid>
    </source>
</reference>
<proteinExistence type="predicted"/>
<keyword evidence="1" id="KW-0614">Plasmid</keyword>
<dbReference type="RefSeq" id="WP_172693431.1">
    <property type="nucleotide sequence ID" value="NZ_MH061177.1"/>
</dbReference>
<dbReference type="AlphaFoldDB" id="A0A2S1PJE9"/>